<sequence length="465" mass="53705">MSNGQLHIGRGGEVGSLKNRKPLSSKNLLENLGMQSVRMKTVKENDKDRPVMLYLGKCCESHWEMSYVPYCRDGPGCASHPSIAFGDHGDDLYHPMMQCPVKCVVHHDPLMPIDAVLTGGYVSRDDYYNDISRKRRLNQGEEVTQKNRPIAASMCLEPYWRTRPRATNPREMKMVDMLLTTNLNADIWLSRFSLLRLETDSYDWNNGKMWMHWSEYITLPENQPPKWATFDSDYVISVVIGHCDGPNGYPFGYPNRLHYINALSDAGLPVYLTGHLRRCNSGNRNKQRFWASNKRELMRKYKFHLALENCDEKDWVTEKLYQTLMAGIVPVYVGCDNVNQFIPKNAFIRARDFSEPKKLADYLKYLAGNETAYNEYHAWRTNGPSSPEWKHMNWTFDRSTANGFCQVCQNIHAHREKKAQQGETSWGEYWTHAKNKLPAWTLDPQRGWVQEGKPVPIDLEVPAAV</sequence>
<evidence type="ECO:0000256" key="6">
    <source>
        <dbReference type="SAM" id="MobiDB-lite"/>
    </source>
</evidence>
<evidence type="ECO:0000256" key="3">
    <source>
        <dbReference type="ARBA" id="ARBA00022676"/>
    </source>
</evidence>
<keyword evidence="5" id="KW-0333">Golgi apparatus</keyword>
<feature type="region of interest" description="Disordered" evidence="6">
    <location>
        <begin position="1"/>
        <end position="20"/>
    </location>
</feature>
<dbReference type="SUPFAM" id="SSF53756">
    <property type="entry name" value="UDP-Glycosyltransferase/glycogen phosphorylase"/>
    <property type="match status" value="1"/>
</dbReference>
<keyword evidence="3 5" id="KW-0328">Glycosyltransferase</keyword>
<dbReference type="AlphaFoldDB" id="A0A7S3ZD39"/>
<evidence type="ECO:0000259" key="7">
    <source>
        <dbReference type="Pfam" id="PF00852"/>
    </source>
</evidence>
<dbReference type="UniPathway" id="UPA00378"/>
<comment type="similarity">
    <text evidence="2 5">Belongs to the glycosyltransferase 10 family.</text>
</comment>
<dbReference type="EMBL" id="HBIV01044184">
    <property type="protein sequence ID" value="CAE0679215.1"/>
    <property type="molecule type" value="Transcribed_RNA"/>
</dbReference>
<feature type="domain" description="Fucosyltransferase C-terminal" evidence="7">
    <location>
        <begin position="255"/>
        <end position="418"/>
    </location>
</feature>
<evidence type="ECO:0000256" key="2">
    <source>
        <dbReference type="ARBA" id="ARBA00008919"/>
    </source>
</evidence>
<evidence type="ECO:0000313" key="8">
    <source>
        <dbReference type="EMBL" id="CAE0679215.1"/>
    </source>
</evidence>
<evidence type="ECO:0000256" key="5">
    <source>
        <dbReference type="RuleBase" id="RU003832"/>
    </source>
</evidence>
<accession>A0A7S3ZD39</accession>
<proteinExistence type="inferred from homology"/>
<comment type="pathway">
    <text evidence="1">Protein modification; protein glycosylation.</text>
</comment>
<evidence type="ECO:0000256" key="4">
    <source>
        <dbReference type="ARBA" id="ARBA00022679"/>
    </source>
</evidence>
<reference evidence="8" key="1">
    <citation type="submission" date="2021-01" db="EMBL/GenBank/DDBJ databases">
        <authorList>
            <person name="Corre E."/>
            <person name="Pelletier E."/>
            <person name="Niang G."/>
            <person name="Scheremetjew M."/>
            <person name="Finn R."/>
            <person name="Kale V."/>
            <person name="Holt S."/>
            <person name="Cochrane G."/>
            <person name="Meng A."/>
            <person name="Brown T."/>
            <person name="Cohen L."/>
        </authorList>
    </citation>
    <scope>NUCLEOTIDE SEQUENCE</scope>
    <source>
        <strain evidence="8">CCCM811</strain>
    </source>
</reference>
<dbReference type="InterPro" id="IPR001503">
    <property type="entry name" value="Glyco_trans_10"/>
</dbReference>
<dbReference type="Pfam" id="PF00852">
    <property type="entry name" value="Glyco_transf_10"/>
    <property type="match status" value="1"/>
</dbReference>
<protein>
    <recommendedName>
        <fullName evidence="5">Fucosyltransferase</fullName>
        <ecNumber evidence="5">2.4.1.-</ecNumber>
    </recommendedName>
</protein>
<organism evidence="8">
    <name type="scientific">Lotharella globosa</name>
    <dbReference type="NCBI Taxonomy" id="91324"/>
    <lineage>
        <taxon>Eukaryota</taxon>
        <taxon>Sar</taxon>
        <taxon>Rhizaria</taxon>
        <taxon>Cercozoa</taxon>
        <taxon>Chlorarachniophyceae</taxon>
        <taxon>Lotharella</taxon>
    </lineage>
</organism>
<keyword evidence="4 5" id="KW-0808">Transferase</keyword>
<evidence type="ECO:0000256" key="1">
    <source>
        <dbReference type="ARBA" id="ARBA00004922"/>
    </source>
</evidence>
<comment type="subcellular location">
    <subcellularLocation>
        <location evidence="5">Golgi apparatus</location>
        <location evidence="5">Golgi stack membrane</location>
        <topology evidence="5">Single-pass type II membrane protein</topology>
    </subcellularLocation>
</comment>
<keyword evidence="5" id="KW-0472">Membrane</keyword>
<dbReference type="PANTHER" id="PTHR11929:SF194">
    <property type="entry name" value="ALPHA-(1,3)-FUCOSYLTRANSFERASE 10"/>
    <property type="match status" value="1"/>
</dbReference>
<dbReference type="Gene3D" id="3.40.50.11660">
    <property type="entry name" value="Glycosyl transferase family 10, C-terminal domain"/>
    <property type="match status" value="1"/>
</dbReference>
<dbReference type="GO" id="GO:0032580">
    <property type="term" value="C:Golgi cisterna membrane"/>
    <property type="evidence" value="ECO:0007669"/>
    <property type="project" value="UniProtKB-SubCell"/>
</dbReference>
<dbReference type="PANTHER" id="PTHR11929">
    <property type="entry name" value="ALPHA- 1,3 -FUCOSYLTRANSFERASE"/>
    <property type="match status" value="1"/>
</dbReference>
<dbReference type="GO" id="GO:0046920">
    <property type="term" value="F:alpha-(1-&gt;3)-fucosyltransferase activity"/>
    <property type="evidence" value="ECO:0007669"/>
    <property type="project" value="TreeGrafter"/>
</dbReference>
<dbReference type="InterPro" id="IPR055270">
    <property type="entry name" value="Glyco_tran_10_C"/>
</dbReference>
<name>A0A7S3ZD39_9EUKA</name>
<gene>
    <name evidence="8" type="ORF">LGLO00237_LOCUS30998</name>
</gene>
<dbReference type="InterPro" id="IPR038577">
    <property type="entry name" value="GT10-like_C_sf"/>
</dbReference>
<keyword evidence="5" id="KW-0812">Transmembrane</keyword>
<dbReference type="EC" id="2.4.1.-" evidence="5"/>